<dbReference type="InterPro" id="IPR027417">
    <property type="entry name" value="P-loop_NTPase"/>
</dbReference>
<evidence type="ECO:0000313" key="1">
    <source>
        <dbReference type="EMBL" id="PZF77313.1"/>
    </source>
</evidence>
<comment type="caution">
    <text evidence="1">The sequence shown here is derived from an EMBL/GenBank/DDBJ whole genome shotgun (WGS) entry which is preliminary data.</text>
</comment>
<evidence type="ECO:0008006" key="3">
    <source>
        <dbReference type="Google" id="ProtNLM"/>
    </source>
</evidence>
<dbReference type="Gene3D" id="3.40.50.300">
    <property type="entry name" value="P-loop containing nucleotide triphosphate hydrolases"/>
    <property type="match status" value="1"/>
</dbReference>
<dbReference type="EMBL" id="QKVK01000003">
    <property type="protein sequence ID" value="PZF77313.1"/>
    <property type="molecule type" value="Genomic_DNA"/>
</dbReference>
<sequence length="221" mass="24437">MSEFRNGHAPFPETLVISAERSGLNLVRHACEVLSGRRTPGKVHLVKDGPLLFHRTHYAGHRGPPVGPFAPLFNADGSTSYAKALLLLRDPAESFVRAFDKNLVAMKQYCRNIQLFDAFPGEKLVVSYDDLVSSDESLRTIFGFLGIAAAFDPAKMDWIRKDGVAWYDRNQPSGSQTRGDPGLLKAHQSALALEERQALAIFLRSELGPLAPAYLARWNFG</sequence>
<dbReference type="RefSeq" id="WP_111197674.1">
    <property type="nucleotide sequence ID" value="NZ_QKVK01000003.1"/>
</dbReference>
<name>A0A2W2CAU5_9HYPH</name>
<reference evidence="2" key="1">
    <citation type="submission" date="2018-06" db="EMBL/GenBank/DDBJ databases">
        <title>Aestuariibacter litoralis strain KCTC 52945T.</title>
        <authorList>
            <person name="Li X."/>
            <person name="Salam N."/>
            <person name="Li J.-L."/>
            <person name="Chen Y.-M."/>
            <person name="Yang Z.-W."/>
            <person name="Zhang L.-Y."/>
            <person name="Han M.-X."/>
            <person name="Xiao M."/>
            <person name="Li W.-J."/>
        </authorList>
    </citation>
    <scope>NUCLEOTIDE SEQUENCE [LARGE SCALE GENOMIC DNA]</scope>
    <source>
        <strain evidence="2">KCTC 52945</strain>
    </source>
</reference>
<evidence type="ECO:0000313" key="2">
    <source>
        <dbReference type="Proteomes" id="UP000248795"/>
    </source>
</evidence>
<gene>
    <name evidence="1" type="ORF">DK847_08305</name>
</gene>
<dbReference type="Proteomes" id="UP000248795">
    <property type="component" value="Unassembled WGS sequence"/>
</dbReference>
<dbReference type="SUPFAM" id="SSF52540">
    <property type="entry name" value="P-loop containing nucleoside triphosphate hydrolases"/>
    <property type="match status" value="1"/>
</dbReference>
<accession>A0A2W2CAU5</accession>
<organism evidence="1 2">
    <name type="scientific">Aestuariivirga litoralis</name>
    <dbReference type="NCBI Taxonomy" id="2650924"/>
    <lineage>
        <taxon>Bacteria</taxon>
        <taxon>Pseudomonadati</taxon>
        <taxon>Pseudomonadota</taxon>
        <taxon>Alphaproteobacteria</taxon>
        <taxon>Hyphomicrobiales</taxon>
        <taxon>Aestuariivirgaceae</taxon>
        <taxon>Aestuariivirga</taxon>
    </lineage>
</organism>
<protein>
    <recommendedName>
        <fullName evidence="3">Sulfotransferase domain-containing protein</fullName>
    </recommendedName>
</protein>
<proteinExistence type="predicted"/>
<dbReference type="AlphaFoldDB" id="A0A2W2CAU5"/>
<keyword evidence="2" id="KW-1185">Reference proteome</keyword>